<gene>
    <name evidence="3" type="ORF">PLOB_00047921</name>
</gene>
<evidence type="ECO:0000256" key="1">
    <source>
        <dbReference type="SAM" id="MobiDB-lite"/>
    </source>
</evidence>
<comment type="caution">
    <text evidence="3">The sequence shown here is derived from an EMBL/GenBank/DDBJ whole genome shotgun (WGS) entry which is preliminary data.</text>
</comment>
<feature type="compositionally biased region" description="Polar residues" evidence="1">
    <location>
        <begin position="32"/>
        <end position="56"/>
    </location>
</feature>
<dbReference type="PANTHER" id="PTHR16155">
    <property type="entry name" value="DED DOMAIN-CONTAINING PROTEIN"/>
    <property type="match status" value="1"/>
</dbReference>
<evidence type="ECO:0000259" key="2">
    <source>
        <dbReference type="Pfam" id="PF04326"/>
    </source>
</evidence>
<name>A0ABN8N775_9CNID</name>
<dbReference type="InterPro" id="IPR007421">
    <property type="entry name" value="Schlafen_AlbA_2_dom"/>
</dbReference>
<dbReference type="Pfam" id="PF04326">
    <property type="entry name" value="SLFN_AlbA_2"/>
    <property type="match status" value="1"/>
</dbReference>
<proteinExistence type="predicted"/>
<dbReference type="InterPro" id="IPR038461">
    <property type="entry name" value="Schlafen_AlbA_2_dom_sf"/>
</dbReference>
<feature type="domain" description="Schlafen AlbA-2" evidence="2">
    <location>
        <begin position="133"/>
        <end position="272"/>
    </location>
</feature>
<keyword evidence="4" id="KW-1185">Reference proteome</keyword>
<feature type="compositionally biased region" description="Polar residues" evidence="1">
    <location>
        <begin position="1"/>
        <end position="13"/>
    </location>
</feature>
<feature type="region of interest" description="Disordered" evidence="1">
    <location>
        <begin position="1"/>
        <end position="69"/>
    </location>
</feature>
<dbReference type="Proteomes" id="UP001159405">
    <property type="component" value="Unassembled WGS sequence"/>
</dbReference>
<dbReference type="Gene3D" id="3.30.950.30">
    <property type="entry name" value="Schlafen, AAA domain"/>
    <property type="match status" value="1"/>
</dbReference>
<accession>A0ABN8N775</accession>
<evidence type="ECO:0000313" key="3">
    <source>
        <dbReference type="EMBL" id="CAH3041788.1"/>
    </source>
</evidence>
<sequence length="290" mass="32508">MASTDLKSCSTENAGKFLNKEGKPASGDASRLESTSYLNGNSVKTTAHEVVSSTTEPLAENKGSDVKKERVGMEISRKEEEEKCGITVEARSGHEKERHQQESELFSKLTPRKFGTKGEDTTYQRGGVLNAVENRVVEFKSLTGTQTAKLPWKIMELAKEFICGCLNGNRKGIIYFGVGDSQERCSKFKRGEILGLDMESVIDDVVNAFQNVLNDHIKSDAGPLQKGGEQNCVNMEFVPVVNQESGTGLYVVEIEVNRDWKFCKDHIYYYRTWVEKKRGRVDKDKDTRLT</sequence>
<dbReference type="PANTHER" id="PTHR16155:SF19">
    <property type="entry name" value="DED DOMAIN-CONTAINING PROTEIN"/>
    <property type="match status" value="1"/>
</dbReference>
<dbReference type="EMBL" id="CALNXK010000009">
    <property type="protein sequence ID" value="CAH3041788.1"/>
    <property type="molecule type" value="Genomic_DNA"/>
</dbReference>
<organism evidence="3 4">
    <name type="scientific">Porites lobata</name>
    <dbReference type="NCBI Taxonomy" id="104759"/>
    <lineage>
        <taxon>Eukaryota</taxon>
        <taxon>Metazoa</taxon>
        <taxon>Cnidaria</taxon>
        <taxon>Anthozoa</taxon>
        <taxon>Hexacorallia</taxon>
        <taxon>Scleractinia</taxon>
        <taxon>Fungiina</taxon>
        <taxon>Poritidae</taxon>
        <taxon>Porites</taxon>
    </lineage>
</organism>
<reference evidence="3 4" key="1">
    <citation type="submission" date="2022-05" db="EMBL/GenBank/DDBJ databases">
        <authorList>
            <consortium name="Genoscope - CEA"/>
            <person name="William W."/>
        </authorList>
    </citation>
    <scope>NUCLEOTIDE SEQUENCE [LARGE SCALE GENOMIC DNA]</scope>
</reference>
<protein>
    <recommendedName>
        <fullName evidence="2">Schlafen AlbA-2 domain-containing protein</fullName>
    </recommendedName>
</protein>
<evidence type="ECO:0000313" key="4">
    <source>
        <dbReference type="Proteomes" id="UP001159405"/>
    </source>
</evidence>